<dbReference type="SUPFAM" id="SSF56059">
    <property type="entry name" value="Glutathione synthetase ATP-binding domain-like"/>
    <property type="match status" value="1"/>
</dbReference>
<keyword evidence="2" id="KW-1185">Reference proteome</keyword>
<organism evidence="1 2">
    <name type="scientific">Deminuibacter soli</name>
    <dbReference type="NCBI Taxonomy" id="2291815"/>
    <lineage>
        <taxon>Bacteria</taxon>
        <taxon>Pseudomonadati</taxon>
        <taxon>Bacteroidota</taxon>
        <taxon>Chitinophagia</taxon>
        <taxon>Chitinophagales</taxon>
        <taxon>Chitinophagaceae</taxon>
        <taxon>Deminuibacter</taxon>
    </lineage>
</organism>
<dbReference type="RefSeq" id="WP_116847203.1">
    <property type="nucleotide sequence ID" value="NZ_QTJU01000003.1"/>
</dbReference>
<dbReference type="EMBL" id="QTJU01000003">
    <property type="protein sequence ID" value="RFM27956.1"/>
    <property type="molecule type" value="Genomic_DNA"/>
</dbReference>
<gene>
    <name evidence="1" type="ORF">DXN05_10440</name>
</gene>
<name>A0A3E1NJ46_9BACT</name>
<evidence type="ECO:0000313" key="1">
    <source>
        <dbReference type="EMBL" id="RFM27956.1"/>
    </source>
</evidence>
<sequence length="398" mass="46387">MIPRFRQLFNAHFSEEKYHDYLHALHYPYPGAIEFRVAETPVFINQSFRNKMLSACESIIDFIVSPDFKTITERAIPDNLRVPGENAHPHFIAFDFGICTNEKGETEPQLVEMQGFPSLFAFQALMSRMAADSFDLPRNLSAYLNGYNEITYLQLLRDIITNGFNHENVILLELHPHEQKTRIDFYLTRQYLGIEPVCITELVKEDRQLYYYKDGRKIHIKRIYNRLIFDELLQQPAAVQEHAQILFSELDVEWVTHPNWFYRISKFTLPFIKHPYVPETFFLDTLSSLPANLNDYVLKPLFSFAGNGVVIDVTAADIRAVQDPQNWILQRKVQYAEIIKTPNEPSKAEIRLFYFWKDGAARPVATQNLARLSKGKMIGTRYNQNKDWVGGSLAFFEN</sequence>
<comment type="caution">
    <text evidence="1">The sequence shown here is derived from an EMBL/GenBank/DDBJ whole genome shotgun (WGS) entry which is preliminary data.</text>
</comment>
<reference evidence="1 2" key="1">
    <citation type="submission" date="2018-08" db="EMBL/GenBank/DDBJ databases">
        <title>Chitinophagaceae sp. K23C18032701, a novel bacterium isolated from forest soil.</title>
        <authorList>
            <person name="Wang C."/>
        </authorList>
    </citation>
    <scope>NUCLEOTIDE SEQUENCE [LARGE SCALE GENOMIC DNA]</scope>
    <source>
        <strain evidence="1 2">K23C18032701</strain>
    </source>
</reference>
<protein>
    <recommendedName>
        <fullName evidence="3">Circularly permuted type 2 ATP-grasp protein</fullName>
    </recommendedName>
</protein>
<dbReference type="OrthoDB" id="108192at2"/>
<dbReference type="Proteomes" id="UP000261284">
    <property type="component" value="Unassembled WGS sequence"/>
</dbReference>
<evidence type="ECO:0008006" key="3">
    <source>
        <dbReference type="Google" id="ProtNLM"/>
    </source>
</evidence>
<evidence type="ECO:0000313" key="2">
    <source>
        <dbReference type="Proteomes" id="UP000261284"/>
    </source>
</evidence>
<dbReference type="AlphaFoldDB" id="A0A3E1NJ46"/>
<proteinExistence type="predicted"/>
<accession>A0A3E1NJ46</accession>